<dbReference type="GO" id="GO:0009007">
    <property type="term" value="F:site-specific DNA-methyltransferase (adenine-specific) activity"/>
    <property type="evidence" value="ECO:0007669"/>
    <property type="project" value="UniProtKB-EC"/>
</dbReference>
<comment type="similarity">
    <text evidence="1">Belongs to the N(4)/N(6)-methyltransferase family.</text>
</comment>
<dbReference type="EMBL" id="JTJU01000080">
    <property type="protein sequence ID" value="OBX07033.1"/>
    <property type="molecule type" value="Genomic_DNA"/>
</dbReference>
<evidence type="ECO:0000259" key="9">
    <source>
        <dbReference type="Pfam" id="PF12161"/>
    </source>
</evidence>
<dbReference type="STRING" id="505341.QV08_07170"/>
<keyword evidence="5" id="KW-0949">S-adenosyl-L-methionine</keyword>
<evidence type="ECO:0000256" key="7">
    <source>
        <dbReference type="ARBA" id="ARBA00047942"/>
    </source>
</evidence>
<proteinExistence type="inferred from homology"/>
<dbReference type="InterPro" id="IPR003356">
    <property type="entry name" value="DNA_methylase_A-5"/>
</dbReference>
<dbReference type="Proteomes" id="UP000092649">
    <property type="component" value="Unassembled WGS sequence"/>
</dbReference>
<keyword evidence="3" id="KW-0489">Methyltransferase</keyword>
<keyword evidence="11" id="KW-0255">Endonuclease</keyword>
<dbReference type="EMBL" id="JTJL01000037">
    <property type="protein sequence ID" value="OBW93506.1"/>
    <property type="molecule type" value="Genomic_DNA"/>
</dbReference>
<evidence type="ECO:0000256" key="1">
    <source>
        <dbReference type="ARBA" id="ARBA00006594"/>
    </source>
</evidence>
<dbReference type="AlphaFoldDB" id="A0A1A7Q0L3"/>
<dbReference type="InterPro" id="IPR038333">
    <property type="entry name" value="T1MK-like_N_sf"/>
</dbReference>
<dbReference type="OrthoDB" id="9784823at2"/>
<evidence type="ECO:0000313" key="10">
    <source>
        <dbReference type="EMBL" id="OBW93506.1"/>
    </source>
</evidence>
<dbReference type="PANTHER" id="PTHR42933:SF4">
    <property type="entry name" value="TYPE I RESTRICTION ENZYME ECOKI METHYLASE SUBUNIT"/>
    <property type="match status" value="1"/>
</dbReference>
<dbReference type="Pfam" id="PF02384">
    <property type="entry name" value="N6_Mtase"/>
    <property type="match status" value="1"/>
</dbReference>
<keyword evidence="13" id="KW-1185">Reference proteome</keyword>
<protein>
    <recommendedName>
        <fullName evidence="2">site-specific DNA-methyltransferase (adenine-specific)</fullName>
        <ecNumber evidence="2">2.1.1.72</ecNumber>
    </recommendedName>
</protein>
<dbReference type="GO" id="GO:0008170">
    <property type="term" value="F:N-methyltransferase activity"/>
    <property type="evidence" value="ECO:0007669"/>
    <property type="project" value="InterPro"/>
</dbReference>
<dbReference type="InterPro" id="IPR051537">
    <property type="entry name" value="DNA_Adenine_Mtase"/>
</dbReference>
<keyword evidence="6" id="KW-0680">Restriction system</keyword>
<organism evidence="11 12">
    <name type="scientific">Gallibacterium salpingitidis</name>
    <dbReference type="NCBI Taxonomy" id="505341"/>
    <lineage>
        <taxon>Bacteria</taxon>
        <taxon>Pseudomonadati</taxon>
        <taxon>Pseudomonadota</taxon>
        <taxon>Gammaproteobacteria</taxon>
        <taxon>Pasteurellales</taxon>
        <taxon>Pasteurellaceae</taxon>
        <taxon>Gallibacterium</taxon>
    </lineage>
</organism>
<sequence length="482" mass="54673">MSKNNTSKKITNNETSLTKKVWTLATTLSGQGIGFTDYITQLTYLLFLKMDDENERLLGEKSAIPQGYQWKDLIELDGLELISQYEITLKKLSEEDNLIGTIYTKAQNKIDKPVYLKKVISLIDEEQWLVMDGDLKGAIYESILEKNGQDKKSGAGQYFTPRSLIQTIVEVVQPRITETICDPACGTGGFLLAAYDYMKSQSQDKAKRDFLRHQALHGFDNTPLVVTLASMNLYLRGIGTERSPIICQDSLEKAPTELVDIVLANPPFGTRPSGSVDINRDDFYVETKNNQLNFLQHIMLSLKNGGRAAVVLPDNVLFEGGAGEAIRKKLLQEFDLHTILRLPTGIFYAQGVKANVLFFNKGTPTENIWFFDYRTDIKHTLATNPMQRHHLDEFVQCYHAENINKRTETYHNENNPNGRWRKYSVEEIFARDKTSLDITWIKQIDETENLSLAELMLTIKDKSEAISQSAAQLQKLLAGIKE</sequence>
<dbReference type="Gene3D" id="3.40.50.150">
    <property type="entry name" value="Vaccinia Virus protein VP39"/>
    <property type="match status" value="1"/>
</dbReference>
<dbReference type="PRINTS" id="PR00507">
    <property type="entry name" value="N12N6MTFRASE"/>
</dbReference>
<gene>
    <name evidence="10" type="ORF">QS62_07035</name>
    <name evidence="11" type="ORF">QV09_11550</name>
</gene>
<evidence type="ECO:0000313" key="12">
    <source>
        <dbReference type="Proteomes" id="UP000092527"/>
    </source>
</evidence>
<dbReference type="PATRIC" id="fig|505341.3.peg.1416"/>
<feature type="domain" description="DNA methylase adenine-specific" evidence="8">
    <location>
        <begin position="133"/>
        <end position="411"/>
    </location>
</feature>
<dbReference type="InterPro" id="IPR002052">
    <property type="entry name" value="DNA_methylase_N6_adenine_CS"/>
</dbReference>
<dbReference type="RefSeq" id="WP_066107994.1">
    <property type="nucleotide sequence ID" value="NZ_CP103875.1"/>
</dbReference>
<reference evidence="12 13" key="1">
    <citation type="submission" date="2014-11" db="EMBL/GenBank/DDBJ databases">
        <title>Pan-genome of Gallibacterium spp.</title>
        <authorList>
            <person name="Kudirkiene E."/>
            <person name="Bojesen A.M."/>
        </authorList>
    </citation>
    <scope>NUCLEOTIDE SEQUENCE [LARGE SCALE GENOMIC DNA]</scope>
    <source>
        <strain evidence="11 12">18469/18</strain>
        <strain evidence="10 13">F150</strain>
    </source>
</reference>
<dbReference type="EC" id="2.1.1.72" evidence="2"/>
<dbReference type="Gene3D" id="1.20.1260.30">
    <property type="match status" value="1"/>
</dbReference>
<name>A0A1A7Q0L3_9PAST</name>
<dbReference type="GO" id="GO:0009307">
    <property type="term" value="P:DNA restriction-modification system"/>
    <property type="evidence" value="ECO:0007669"/>
    <property type="project" value="UniProtKB-KW"/>
</dbReference>
<dbReference type="SUPFAM" id="SSF53335">
    <property type="entry name" value="S-adenosyl-L-methionine-dependent methyltransferases"/>
    <property type="match status" value="1"/>
</dbReference>
<evidence type="ECO:0000256" key="3">
    <source>
        <dbReference type="ARBA" id="ARBA00022603"/>
    </source>
</evidence>
<keyword evidence="11" id="KW-0540">Nuclease</keyword>
<evidence type="ECO:0000256" key="6">
    <source>
        <dbReference type="ARBA" id="ARBA00022747"/>
    </source>
</evidence>
<accession>A0A1A7Q0L3</accession>
<comment type="catalytic activity">
    <reaction evidence="7">
        <text>a 2'-deoxyadenosine in DNA + S-adenosyl-L-methionine = an N(6)-methyl-2'-deoxyadenosine in DNA + S-adenosyl-L-homocysteine + H(+)</text>
        <dbReference type="Rhea" id="RHEA:15197"/>
        <dbReference type="Rhea" id="RHEA-COMP:12418"/>
        <dbReference type="Rhea" id="RHEA-COMP:12419"/>
        <dbReference type="ChEBI" id="CHEBI:15378"/>
        <dbReference type="ChEBI" id="CHEBI:57856"/>
        <dbReference type="ChEBI" id="CHEBI:59789"/>
        <dbReference type="ChEBI" id="CHEBI:90615"/>
        <dbReference type="ChEBI" id="CHEBI:90616"/>
        <dbReference type="EC" id="2.1.1.72"/>
    </reaction>
</comment>
<dbReference type="GO" id="GO:0032259">
    <property type="term" value="P:methylation"/>
    <property type="evidence" value="ECO:0007669"/>
    <property type="project" value="UniProtKB-KW"/>
</dbReference>
<dbReference type="Pfam" id="PF12161">
    <property type="entry name" value="HsdM_N"/>
    <property type="match status" value="1"/>
</dbReference>
<dbReference type="InterPro" id="IPR029063">
    <property type="entry name" value="SAM-dependent_MTases_sf"/>
</dbReference>
<dbReference type="Proteomes" id="UP000092527">
    <property type="component" value="Unassembled WGS sequence"/>
</dbReference>
<dbReference type="PANTHER" id="PTHR42933">
    <property type="entry name" value="SLR6095 PROTEIN"/>
    <property type="match status" value="1"/>
</dbReference>
<keyword evidence="4" id="KW-0808">Transferase</keyword>
<evidence type="ECO:0000256" key="5">
    <source>
        <dbReference type="ARBA" id="ARBA00022691"/>
    </source>
</evidence>
<evidence type="ECO:0000313" key="13">
    <source>
        <dbReference type="Proteomes" id="UP000092649"/>
    </source>
</evidence>
<keyword evidence="11" id="KW-0378">Hydrolase</keyword>
<dbReference type="GO" id="GO:0003677">
    <property type="term" value="F:DNA binding"/>
    <property type="evidence" value="ECO:0007669"/>
    <property type="project" value="InterPro"/>
</dbReference>
<dbReference type="PROSITE" id="PS00092">
    <property type="entry name" value="N6_MTASE"/>
    <property type="match status" value="1"/>
</dbReference>
<evidence type="ECO:0000256" key="4">
    <source>
        <dbReference type="ARBA" id="ARBA00022679"/>
    </source>
</evidence>
<evidence type="ECO:0000256" key="2">
    <source>
        <dbReference type="ARBA" id="ARBA00011900"/>
    </source>
</evidence>
<evidence type="ECO:0000259" key="8">
    <source>
        <dbReference type="Pfam" id="PF02384"/>
    </source>
</evidence>
<dbReference type="GO" id="GO:0004519">
    <property type="term" value="F:endonuclease activity"/>
    <property type="evidence" value="ECO:0007669"/>
    <property type="project" value="UniProtKB-KW"/>
</dbReference>
<dbReference type="InterPro" id="IPR022749">
    <property type="entry name" value="D12N6_MeTrfase_N"/>
</dbReference>
<evidence type="ECO:0000313" key="11">
    <source>
        <dbReference type="EMBL" id="OBX07033.1"/>
    </source>
</evidence>
<comment type="caution">
    <text evidence="11">The sequence shown here is derived from an EMBL/GenBank/DDBJ whole genome shotgun (WGS) entry which is preliminary data.</text>
</comment>
<feature type="domain" description="N6 adenine-specific DNA methyltransferase N-terminal" evidence="9">
    <location>
        <begin position="17"/>
        <end position="122"/>
    </location>
</feature>